<name>U2YRK3_9EURY</name>
<keyword evidence="2" id="KW-0805">Transcription regulation</keyword>
<dbReference type="InterPro" id="IPR009057">
    <property type="entry name" value="Homeodomain-like_sf"/>
</dbReference>
<sequence length="199" mass="22737">MADIPSDRERTDVEDAIMRATYRALRERGYADLTMRAIAEEYGKTTAAIHYHYDTKDDLLVAFLEYLLDRFLTHVHDVETTDPEARLDDLLDGLLVEREDDYDLIVALLEMRAQAPYHESIREQLARNDEYLRYLLRTVIADGVDRGVFDDVDPETAAGTLLTIVNGARTRFVVLDDSDVLHLARDAADAYVEDILEAE</sequence>
<dbReference type="AlphaFoldDB" id="U2YRK3"/>
<protein>
    <submittedName>
        <fullName evidence="7">Transcriptional regulator, TetR family</fullName>
    </submittedName>
</protein>
<dbReference type="GO" id="GO:0000976">
    <property type="term" value="F:transcription cis-regulatory region binding"/>
    <property type="evidence" value="ECO:0007669"/>
    <property type="project" value="TreeGrafter"/>
</dbReference>
<dbReference type="Pfam" id="PF13977">
    <property type="entry name" value="TetR_C_6"/>
    <property type="match status" value="1"/>
</dbReference>
<dbReference type="Pfam" id="PF00440">
    <property type="entry name" value="TetR_N"/>
    <property type="match status" value="1"/>
</dbReference>
<dbReference type="SUPFAM" id="SSF48498">
    <property type="entry name" value="Tetracyclin repressor-like, C-terminal domain"/>
    <property type="match status" value="1"/>
</dbReference>
<evidence type="ECO:0000256" key="1">
    <source>
        <dbReference type="ARBA" id="ARBA00022491"/>
    </source>
</evidence>
<keyword evidence="1" id="KW-0678">Repressor</keyword>
<dbReference type="eggNOG" id="arCOG02646">
    <property type="taxonomic scope" value="Archaea"/>
</dbReference>
<dbReference type="InterPro" id="IPR039538">
    <property type="entry name" value="BetI_C"/>
</dbReference>
<evidence type="ECO:0000256" key="2">
    <source>
        <dbReference type="ARBA" id="ARBA00023015"/>
    </source>
</evidence>
<accession>U2YRK3</accession>
<evidence type="ECO:0000256" key="4">
    <source>
        <dbReference type="ARBA" id="ARBA00023163"/>
    </source>
</evidence>
<dbReference type="OrthoDB" id="135877at2157"/>
<dbReference type="InterPro" id="IPR050109">
    <property type="entry name" value="HTH-type_TetR-like_transc_reg"/>
</dbReference>
<evidence type="ECO:0000313" key="8">
    <source>
        <dbReference type="Proteomes" id="UP000016986"/>
    </source>
</evidence>
<feature type="DNA-binding region" description="H-T-H motif" evidence="5">
    <location>
        <begin position="34"/>
        <end position="53"/>
    </location>
</feature>
<reference evidence="7 8" key="1">
    <citation type="submission" date="2013-09" db="EMBL/GenBank/DDBJ databases">
        <title>Whole genome sequencing of Halarchaeum acidiphilum strain MH1-52-1.</title>
        <authorList>
            <person name="Shimane Y."/>
            <person name="Minegishi H."/>
            <person name="Nishi S."/>
            <person name="Echigo A."/>
            <person name="Shuto A."/>
            <person name="Konishi M."/>
            <person name="Ito T."/>
            <person name="Ohkuma M."/>
            <person name="Ohta Y."/>
            <person name="Nagano Y."/>
            <person name="Tsubouchi T."/>
            <person name="Mori K."/>
            <person name="Usui K."/>
            <person name="Kamekura M."/>
            <person name="Usami R."/>
            <person name="Takaki Y."/>
            <person name="Hatada Y."/>
        </authorList>
    </citation>
    <scope>NUCLEOTIDE SEQUENCE [LARGE SCALE GENOMIC DNA]</scope>
    <source>
        <strain evidence="7 8">JCM 16109</strain>
    </source>
</reference>
<dbReference type="GO" id="GO:0003700">
    <property type="term" value="F:DNA-binding transcription factor activity"/>
    <property type="evidence" value="ECO:0007669"/>
    <property type="project" value="TreeGrafter"/>
</dbReference>
<dbReference type="SUPFAM" id="SSF46689">
    <property type="entry name" value="Homeodomain-like"/>
    <property type="match status" value="1"/>
</dbReference>
<dbReference type="PANTHER" id="PTHR30055:SF234">
    <property type="entry name" value="HTH-TYPE TRANSCRIPTIONAL REGULATOR BETI"/>
    <property type="match status" value="1"/>
</dbReference>
<dbReference type="PRINTS" id="PR00455">
    <property type="entry name" value="HTHTETR"/>
</dbReference>
<dbReference type="RefSeq" id="WP_020222506.1">
    <property type="nucleotide sequence ID" value="NZ_BANO01000254.1"/>
</dbReference>
<keyword evidence="8" id="KW-1185">Reference proteome</keyword>
<keyword evidence="3 5" id="KW-0238">DNA-binding</keyword>
<dbReference type="InterPro" id="IPR001647">
    <property type="entry name" value="HTH_TetR"/>
</dbReference>
<comment type="caution">
    <text evidence="7">The sequence shown here is derived from an EMBL/GenBank/DDBJ whole genome shotgun (WGS) entry which is preliminary data.</text>
</comment>
<evidence type="ECO:0000259" key="6">
    <source>
        <dbReference type="PROSITE" id="PS50977"/>
    </source>
</evidence>
<evidence type="ECO:0000313" key="7">
    <source>
        <dbReference type="EMBL" id="GAD51630.1"/>
    </source>
</evidence>
<dbReference type="Gene3D" id="1.10.357.10">
    <property type="entry name" value="Tetracycline Repressor, domain 2"/>
    <property type="match status" value="1"/>
</dbReference>
<dbReference type="InterPro" id="IPR036271">
    <property type="entry name" value="Tet_transcr_reg_TetR-rel_C_sf"/>
</dbReference>
<gene>
    <name evidence="7" type="ORF">MBEHAL_0390</name>
</gene>
<dbReference type="Proteomes" id="UP000016986">
    <property type="component" value="Unassembled WGS sequence"/>
</dbReference>
<keyword evidence="4" id="KW-0804">Transcription</keyword>
<organism evidence="7 8">
    <name type="scientific">Halarchaeum acidiphilum MH1-52-1</name>
    <dbReference type="NCBI Taxonomy" id="1261545"/>
    <lineage>
        <taxon>Archaea</taxon>
        <taxon>Methanobacteriati</taxon>
        <taxon>Methanobacteriota</taxon>
        <taxon>Stenosarchaea group</taxon>
        <taxon>Halobacteria</taxon>
        <taxon>Halobacteriales</taxon>
        <taxon>Halobacteriaceae</taxon>
    </lineage>
</organism>
<evidence type="ECO:0000256" key="3">
    <source>
        <dbReference type="ARBA" id="ARBA00023125"/>
    </source>
</evidence>
<dbReference type="PROSITE" id="PS50977">
    <property type="entry name" value="HTH_TETR_2"/>
    <property type="match status" value="1"/>
</dbReference>
<dbReference type="EMBL" id="BATA01000005">
    <property type="protein sequence ID" value="GAD51630.1"/>
    <property type="molecule type" value="Genomic_DNA"/>
</dbReference>
<evidence type="ECO:0000256" key="5">
    <source>
        <dbReference type="PROSITE-ProRule" id="PRU00335"/>
    </source>
</evidence>
<dbReference type="PANTHER" id="PTHR30055">
    <property type="entry name" value="HTH-TYPE TRANSCRIPTIONAL REGULATOR RUTR"/>
    <property type="match status" value="1"/>
</dbReference>
<proteinExistence type="predicted"/>
<feature type="domain" description="HTH tetR-type" evidence="6">
    <location>
        <begin position="11"/>
        <end position="71"/>
    </location>
</feature>